<feature type="compositionally biased region" description="Low complexity" evidence="1">
    <location>
        <begin position="125"/>
        <end position="149"/>
    </location>
</feature>
<name>A0A6A6Q9T5_9PEZI</name>
<dbReference type="EMBL" id="MU004200">
    <property type="protein sequence ID" value="KAF2488982.1"/>
    <property type="molecule type" value="Genomic_DNA"/>
</dbReference>
<sequence length="166" mass="18290">MLLVEACCSPTYHTCRLDVGGEEVRRGVQEGVMAGVGEGFQFVVFKTACSFEWQNSRWSCSRVHPRGQRSGPYADCAGRCVDDQPFHVEIIAPACPAQHRSVIEYLATRRLACARAIARASDFGSTASRRLSSPTRATPPSSTSQQTTRGHSRPDIYRCVLLFACF</sequence>
<evidence type="ECO:0000313" key="2">
    <source>
        <dbReference type="EMBL" id="KAF2488982.1"/>
    </source>
</evidence>
<reference evidence="2" key="1">
    <citation type="journal article" date="2020" name="Stud. Mycol.">
        <title>101 Dothideomycetes genomes: a test case for predicting lifestyles and emergence of pathogens.</title>
        <authorList>
            <person name="Haridas S."/>
            <person name="Albert R."/>
            <person name="Binder M."/>
            <person name="Bloem J."/>
            <person name="Labutti K."/>
            <person name="Salamov A."/>
            <person name="Andreopoulos B."/>
            <person name="Baker S."/>
            <person name="Barry K."/>
            <person name="Bills G."/>
            <person name="Bluhm B."/>
            <person name="Cannon C."/>
            <person name="Castanera R."/>
            <person name="Culley D."/>
            <person name="Daum C."/>
            <person name="Ezra D."/>
            <person name="Gonzalez J."/>
            <person name="Henrissat B."/>
            <person name="Kuo A."/>
            <person name="Liang C."/>
            <person name="Lipzen A."/>
            <person name="Lutzoni F."/>
            <person name="Magnuson J."/>
            <person name="Mondo S."/>
            <person name="Nolan M."/>
            <person name="Ohm R."/>
            <person name="Pangilinan J."/>
            <person name="Park H.-J."/>
            <person name="Ramirez L."/>
            <person name="Alfaro M."/>
            <person name="Sun H."/>
            <person name="Tritt A."/>
            <person name="Yoshinaga Y."/>
            <person name="Zwiers L.-H."/>
            <person name="Turgeon B."/>
            <person name="Goodwin S."/>
            <person name="Spatafora J."/>
            <person name="Crous P."/>
            <person name="Grigoriev I."/>
        </authorList>
    </citation>
    <scope>NUCLEOTIDE SEQUENCE</scope>
    <source>
        <strain evidence="2">CBS 269.34</strain>
    </source>
</reference>
<organism evidence="2 3">
    <name type="scientific">Lophium mytilinum</name>
    <dbReference type="NCBI Taxonomy" id="390894"/>
    <lineage>
        <taxon>Eukaryota</taxon>
        <taxon>Fungi</taxon>
        <taxon>Dikarya</taxon>
        <taxon>Ascomycota</taxon>
        <taxon>Pezizomycotina</taxon>
        <taxon>Dothideomycetes</taxon>
        <taxon>Pleosporomycetidae</taxon>
        <taxon>Mytilinidiales</taxon>
        <taxon>Mytilinidiaceae</taxon>
        <taxon>Lophium</taxon>
    </lineage>
</organism>
<dbReference type="Proteomes" id="UP000799750">
    <property type="component" value="Unassembled WGS sequence"/>
</dbReference>
<evidence type="ECO:0000256" key="1">
    <source>
        <dbReference type="SAM" id="MobiDB-lite"/>
    </source>
</evidence>
<keyword evidence="3" id="KW-1185">Reference proteome</keyword>
<proteinExistence type="predicted"/>
<evidence type="ECO:0000313" key="3">
    <source>
        <dbReference type="Proteomes" id="UP000799750"/>
    </source>
</evidence>
<protein>
    <submittedName>
        <fullName evidence="2">Uncharacterized protein</fullName>
    </submittedName>
</protein>
<accession>A0A6A6Q9T5</accession>
<feature type="region of interest" description="Disordered" evidence="1">
    <location>
        <begin position="125"/>
        <end position="151"/>
    </location>
</feature>
<dbReference type="AlphaFoldDB" id="A0A6A6Q9T5"/>
<gene>
    <name evidence="2" type="ORF">BU16DRAFT_219980</name>
</gene>